<feature type="transmembrane region" description="Helical" evidence="5">
    <location>
        <begin position="179"/>
        <end position="198"/>
    </location>
</feature>
<evidence type="ECO:0000256" key="4">
    <source>
        <dbReference type="ARBA" id="ARBA00023136"/>
    </source>
</evidence>
<accession>A0A9P7GSG9</accession>
<dbReference type="GO" id="GO:0022857">
    <property type="term" value="F:transmembrane transporter activity"/>
    <property type="evidence" value="ECO:0007669"/>
    <property type="project" value="InterPro"/>
</dbReference>
<dbReference type="EMBL" id="JABCKI010000108">
    <property type="protein sequence ID" value="KAG5652645.1"/>
    <property type="molecule type" value="Genomic_DNA"/>
</dbReference>
<dbReference type="Pfam" id="PF13520">
    <property type="entry name" value="AA_permease_2"/>
    <property type="match status" value="2"/>
</dbReference>
<dbReference type="Proteomes" id="UP000717328">
    <property type="component" value="Unassembled WGS sequence"/>
</dbReference>
<dbReference type="Gene3D" id="1.20.1740.10">
    <property type="entry name" value="Amino acid/polyamine transporter I"/>
    <property type="match status" value="1"/>
</dbReference>
<reference evidence="6" key="2">
    <citation type="submission" date="2021-10" db="EMBL/GenBank/DDBJ databases">
        <title>Phylogenomics reveals ancestral predisposition of the termite-cultivated fungus Termitomyces towards a domesticated lifestyle.</title>
        <authorList>
            <person name="Auxier B."/>
            <person name="Grum-Grzhimaylo A."/>
            <person name="Cardenas M.E."/>
            <person name="Lodge J.D."/>
            <person name="Laessoe T."/>
            <person name="Pedersen O."/>
            <person name="Smith M.E."/>
            <person name="Kuyper T.W."/>
            <person name="Franco-Molano E.A."/>
            <person name="Baroni T.J."/>
            <person name="Aanen D.K."/>
        </authorList>
    </citation>
    <scope>NUCLEOTIDE SEQUENCE</scope>
    <source>
        <strain evidence="6">D49</strain>
    </source>
</reference>
<proteinExistence type="predicted"/>
<sequence>MDRDRATKKSSKSRHVTYCPYFLLLSTHGDTVFQQSTPCTTPPSFRDCQYDIILRRQRMRPKDGGGLKLTALPSRFLNLTNDFEFAGWGSLTRLTLDKEDQKAGNARLQEIRRQSVLGQFTASALAGNAVLGSVFYALPAVVAVSPISLFIATLVLFLWRPVMEELGSALPLSGAPYTYILNVSNKSFALVGAALLLLDFASTSVVSAATAASYLAGEVTLPFTSFVASCVSWRNNGITQLKENWHIGSAHSASAIARQIFNGFCLGMLGLTGFECLSSFLIHQRACKSIIPTGTPSYIGRIKKGQLPRVLRNLHIPAIVLNSLIMVLVLAVVPLDTVRGGANVLSVLAEMVSTPILELHSIHLEFTTENQSAGRWLRTWIVVDAIIVLCGGVLTGMLPAPLMTKGID</sequence>
<evidence type="ECO:0000256" key="2">
    <source>
        <dbReference type="ARBA" id="ARBA00022692"/>
    </source>
</evidence>
<dbReference type="OrthoDB" id="1718410at2759"/>
<comment type="subcellular location">
    <subcellularLocation>
        <location evidence="1">Membrane</location>
        <topology evidence="1">Multi-pass membrane protein</topology>
    </subcellularLocation>
</comment>
<feature type="transmembrane region" description="Helical" evidence="5">
    <location>
        <begin position="134"/>
        <end position="159"/>
    </location>
</feature>
<keyword evidence="3 5" id="KW-1133">Transmembrane helix</keyword>
<keyword evidence="7" id="KW-1185">Reference proteome</keyword>
<evidence type="ECO:0008006" key="8">
    <source>
        <dbReference type="Google" id="ProtNLM"/>
    </source>
</evidence>
<gene>
    <name evidence="6" type="ORF">H0H81_004201</name>
</gene>
<dbReference type="InterPro" id="IPR002293">
    <property type="entry name" value="AA/rel_permease1"/>
</dbReference>
<feature type="transmembrane region" description="Helical" evidence="5">
    <location>
        <begin position="314"/>
        <end position="335"/>
    </location>
</feature>
<dbReference type="AlphaFoldDB" id="A0A9P7GSG9"/>
<name>A0A9P7GSG9_9AGAR</name>
<reference evidence="6" key="1">
    <citation type="submission" date="2021-02" db="EMBL/GenBank/DDBJ databases">
        <authorList>
            <person name="Nieuwenhuis M."/>
            <person name="Van De Peppel L.J.J."/>
        </authorList>
    </citation>
    <scope>NUCLEOTIDE SEQUENCE</scope>
    <source>
        <strain evidence="6">D49</strain>
    </source>
</reference>
<organism evidence="6 7">
    <name type="scientific">Sphagnurus paluster</name>
    <dbReference type="NCBI Taxonomy" id="117069"/>
    <lineage>
        <taxon>Eukaryota</taxon>
        <taxon>Fungi</taxon>
        <taxon>Dikarya</taxon>
        <taxon>Basidiomycota</taxon>
        <taxon>Agaricomycotina</taxon>
        <taxon>Agaricomycetes</taxon>
        <taxon>Agaricomycetidae</taxon>
        <taxon>Agaricales</taxon>
        <taxon>Tricholomatineae</taxon>
        <taxon>Lyophyllaceae</taxon>
        <taxon>Sphagnurus</taxon>
    </lineage>
</organism>
<dbReference type="GO" id="GO:0016020">
    <property type="term" value="C:membrane"/>
    <property type="evidence" value="ECO:0007669"/>
    <property type="project" value="UniProtKB-SubCell"/>
</dbReference>
<evidence type="ECO:0000256" key="5">
    <source>
        <dbReference type="SAM" id="Phobius"/>
    </source>
</evidence>
<evidence type="ECO:0000313" key="7">
    <source>
        <dbReference type="Proteomes" id="UP000717328"/>
    </source>
</evidence>
<feature type="transmembrane region" description="Helical" evidence="5">
    <location>
        <begin position="380"/>
        <end position="402"/>
    </location>
</feature>
<evidence type="ECO:0000256" key="1">
    <source>
        <dbReference type="ARBA" id="ARBA00004141"/>
    </source>
</evidence>
<evidence type="ECO:0000256" key="3">
    <source>
        <dbReference type="ARBA" id="ARBA00022989"/>
    </source>
</evidence>
<keyword evidence="2 5" id="KW-0812">Transmembrane</keyword>
<comment type="caution">
    <text evidence="6">The sequence shown here is derived from an EMBL/GenBank/DDBJ whole genome shotgun (WGS) entry which is preliminary data.</text>
</comment>
<protein>
    <recommendedName>
        <fullName evidence="8">Amino acid permease</fullName>
    </recommendedName>
</protein>
<keyword evidence="4 5" id="KW-0472">Membrane</keyword>
<evidence type="ECO:0000313" key="6">
    <source>
        <dbReference type="EMBL" id="KAG5652645.1"/>
    </source>
</evidence>